<comment type="cofactor">
    <cofactor evidence="3">
        <name>pyridoxal 5'-phosphate</name>
        <dbReference type="ChEBI" id="CHEBI:597326"/>
    </cofactor>
</comment>
<dbReference type="PANTHER" id="PTHR10146">
    <property type="entry name" value="PROLINE SYNTHETASE CO-TRANSCRIBED BACTERIAL HOMOLOG PROTEIN"/>
    <property type="match status" value="1"/>
</dbReference>
<dbReference type="NCBIfam" id="TIGR00044">
    <property type="entry name" value="YggS family pyridoxal phosphate-dependent enzyme"/>
    <property type="match status" value="1"/>
</dbReference>
<dbReference type="GO" id="GO:0030170">
    <property type="term" value="F:pyridoxal phosphate binding"/>
    <property type="evidence" value="ECO:0007669"/>
    <property type="project" value="UniProtKB-UniRule"/>
</dbReference>
<dbReference type="InterPro" id="IPR011078">
    <property type="entry name" value="PyrdxlP_homeostasis"/>
</dbReference>
<dbReference type="InterPro" id="IPR001608">
    <property type="entry name" value="Ala_racemase_N"/>
</dbReference>
<dbReference type="PIRSF" id="PIRSF004848">
    <property type="entry name" value="YBL036c_PLPDEIII"/>
    <property type="match status" value="1"/>
</dbReference>
<accession>A0A9D1IA36</accession>
<reference evidence="6" key="1">
    <citation type="submission" date="2020-10" db="EMBL/GenBank/DDBJ databases">
        <authorList>
            <person name="Gilroy R."/>
        </authorList>
    </citation>
    <scope>NUCLEOTIDE SEQUENCE</scope>
    <source>
        <strain evidence="6">ChiHcec3-11533</strain>
    </source>
</reference>
<feature type="domain" description="Alanine racemase N-terminal" evidence="5">
    <location>
        <begin position="12"/>
        <end position="224"/>
    </location>
</feature>
<evidence type="ECO:0000256" key="1">
    <source>
        <dbReference type="ARBA" id="ARBA00022898"/>
    </source>
</evidence>
<evidence type="ECO:0000313" key="7">
    <source>
        <dbReference type="Proteomes" id="UP000824072"/>
    </source>
</evidence>
<dbReference type="Proteomes" id="UP000824072">
    <property type="component" value="Unassembled WGS sequence"/>
</dbReference>
<dbReference type="SUPFAM" id="SSF51419">
    <property type="entry name" value="PLP-binding barrel"/>
    <property type="match status" value="1"/>
</dbReference>
<evidence type="ECO:0000256" key="2">
    <source>
        <dbReference type="HAMAP-Rule" id="MF_02087"/>
    </source>
</evidence>
<dbReference type="Pfam" id="PF01168">
    <property type="entry name" value="Ala_racemase_N"/>
    <property type="match status" value="1"/>
</dbReference>
<comment type="caution">
    <text evidence="6">The sequence shown here is derived from an EMBL/GenBank/DDBJ whole genome shotgun (WGS) entry which is preliminary data.</text>
</comment>
<protein>
    <recommendedName>
        <fullName evidence="2">Pyridoxal phosphate homeostasis protein</fullName>
        <shortName evidence="2">PLP homeostasis protein</shortName>
    </recommendedName>
</protein>
<dbReference type="InterPro" id="IPR029066">
    <property type="entry name" value="PLP-binding_barrel"/>
</dbReference>
<dbReference type="HAMAP" id="MF_02087">
    <property type="entry name" value="PLP_homeostasis"/>
    <property type="match status" value="1"/>
</dbReference>
<dbReference type="Gene3D" id="3.20.20.10">
    <property type="entry name" value="Alanine racemase"/>
    <property type="match status" value="1"/>
</dbReference>
<gene>
    <name evidence="6" type="ORF">IAB02_00680</name>
</gene>
<evidence type="ECO:0000313" key="6">
    <source>
        <dbReference type="EMBL" id="HIU33051.1"/>
    </source>
</evidence>
<organism evidence="6 7">
    <name type="scientific">Candidatus Pullichristensenella excrementigallinarum</name>
    <dbReference type="NCBI Taxonomy" id="2840907"/>
    <lineage>
        <taxon>Bacteria</taxon>
        <taxon>Bacillati</taxon>
        <taxon>Bacillota</taxon>
        <taxon>Clostridia</taxon>
        <taxon>Candidatus Pullichristensenella</taxon>
    </lineage>
</organism>
<evidence type="ECO:0000256" key="4">
    <source>
        <dbReference type="RuleBase" id="RU004514"/>
    </source>
</evidence>
<name>A0A9D1IA36_9FIRM</name>
<keyword evidence="1 2" id="KW-0663">Pyridoxal phosphate</keyword>
<evidence type="ECO:0000256" key="3">
    <source>
        <dbReference type="PIRSR" id="PIRSR004848-1"/>
    </source>
</evidence>
<proteinExistence type="inferred from homology"/>
<comment type="similarity">
    <text evidence="2 4">Belongs to the pyridoxal phosphate-binding protein YggS/PROSC family.</text>
</comment>
<dbReference type="CDD" id="cd00635">
    <property type="entry name" value="PLPDE_III_YBL036c_like"/>
    <property type="match status" value="1"/>
</dbReference>
<dbReference type="AlphaFoldDB" id="A0A9D1IA36"/>
<evidence type="ECO:0000259" key="5">
    <source>
        <dbReference type="Pfam" id="PF01168"/>
    </source>
</evidence>
<reference evidence="6" key="2">
    <citation type="journal article" date="2021" name="PeerJ">
        <title>Extensive microbial diversity within the chicken gut microbiome revealed by metagenomics and culture.</title>
        <authorList>
            <person name="Gilroy R."/>
            <person name="Ravi A."/>
            <person name="Getino M."/>
            <person name="Pursley I."/>
            <person name="Horton D.L."/>
            <person name="Alikhan N.F."/>
            <person name="Baker D."/>
            <person name="Gharbi K."/>
            <person name="Hall N."/>
            <person name="Watson M."/>
            <person name="Adriaenssens E.M."/>
            <person name="Foster-Nyarko E."/>
            <person name="Jarju S."/>
            <person name="Secka A."/>
            <person name="Antonio M."/>
            <person name="Oren A."/>
            <person name="Chaudhuri R.R."/>
            <person name="La Ragione R."/>
            <person name="Hildebrand F."/>
            <person name="Pallen M.J."/>
        </authorList>
    </citation>
    <scope>NUCLEOTIDE SEQUENCE</scope>
    <source>
        <strain evidence="6">ChiHcec3-11533</strain>
    </source>
</reference>
<sequence>MEDLIRRVRTWQDRLNEASGRFGGVEICAVSKTVPPERVNEIYAAGIRTIGENRVQEILEKVDRLNPGFSIHLIGQLQTNKVSKALGRVKMIQSLDREALAQEVDKRAQALGMRIPALIQVNIAREPQKAGIAEEELESFVRRTAMRPGIRIEGLMAIMPLVSDPEEVRPYFRRMREWFERLRDMEIEGVQMRCLSMGMSGDCVVAAEEGATMVRLGRALFGDRN</sequence>
<feature type="modified residue" description="N6-(pyridoxal phosphate)lysine" evidence="2 3">
    <location>
        <position position="32"/>
    </location>
</feature>
<comment type="function">
    <text evidence="2">Pyridoxal 5'-phosphate (PLP)-binding protein, which is involved in PLP homeostasis.</text>
</comment>
<dbReference type="EMBL" id="DVMU01000016">
    <property type="protein sequence ID" value="HIU33051.1"/>
    <property type="molecule type" value="Genomic_DNA"/>
</dbReference>
<dbReference type="PANTHER" id="PTHR10146:SF14">
    <property type="entry name" value="PYRIDOXAL PHOSPHATE HOMEOSTASIS PROTEIN"/>
    <property type="match status" value="1"/>
</dbReference>